<reference evidence="1" key="1">
    <citation type="submission" date="2020-03" db="EMBL/GenBank/DDBJ databases">
        <title>The deep terrestrial virosphere.</title>
        <authorList>
            <person name="Holmfeldt K."/>
            <person name="Nilsson E."/>
            <person name="Simone D."/>
            <person name="Lopez-Fernandez M."/>
            <person name="Wu X."/>
            <person name="de Brujin I."/>
            <person name="Lundin D."/>
            <person name="Andersson A."/>
            <person name="Bertilsson S."/>
            <person name="Dopson M."/>
        </authorList>
    </citation>
    <scope>NUCLEOTIDE SEQUENCE</scope>
    <source>
        <strain evidence="1">MM415B06448</strain>
    </source>
</reference>
<name>A0A6M3LQ59_9ZZZZ</name>
<proteinExistence type="predicted"/>
<organism evidence="1">
    <name type="scientific">viral metagenome</name>
    <dbReference type="NCBI Taxonomy" id="1070528"/>
    <lineage>
        <taxon>unclassified sequences</taxon>
        <taxon>metagenomes</taxon>
        <taxon>organismal metagenomes</taxon>
    </lineage>
</organism>
<dbReference type="EMBL" id="MT143478">
    <property type="protein sequence ID" value="QJA97270.1"/>
    <property type="molecule type" value="Genomic_DNA"/>
</dbReference>
<evidence type="ECO:0000313" key="1">
    <source>
        <dbReference type="EMBL" id="QJA97270.1"/>
    </source>
</evidence>
<protein>
    <submittedName>
        <fullName evidence="1">Uncharacterized protein</fullName>
    </submittedName>
</protein>
<gene>
    <name evidence="1" type="ORF">MM415B06448_0007</name>
</gene>
<sequence length="291" mass="33945">MKYTYRHKKFTAVFTDEDGYFSLTGDVDGGSGACGDKIVEIDPRFKLMEDMHLCDVKTGEPMHAEANGIYFAECYLKDGGKEYGLETIANHLHVSIEKAEEFCELVKNRNEEYKDRLHTSRPSDSAQVKLSMFFDELRRQWQLEAVEVIRQARELYDDYLAEGEYSGDEDDPFDFDTCDSPEKVKALSEWLECDPDDITEETDQIFSAHGREYLVVDDDEADELWDDYLDNYIDECLEVPDSLEPYFDRDSWKHDARMDGRGHSLGRYDGNEYDVEVEHDGVKETYFIYRQ</sequence>
<accession>A0A6M3LQ59</accession>
<dbReference type="AlphaFoldDB" id="A0A6M3LQ59"/>